<reference evidence="3" key="1">
    <citation type="journal article" date="2019" name="Int. J. Syst. Evol. Microbiol.">
        <title>The Global Catalogue of Microorganisms (GCM) 10K type strain sequencing project: providing services to taxonomists for standard genome sequencing and annotation.</title>
        <authorList>
            <consortium name="The Broad Institute Genomics Platform"/>
            <consortium name="The Broad Institute Genome Sequencing Center for Infectious Disease"/>
            <person name="Wu L."/>
            <person name="Ma J."/>
        </authorList>
    </citation>
    <scope>NUCLEOTIDE SEQUENCE [LARGE SCALE GENOMIC DNA]</scope>
    <source>
        <strain evidence="3">CCUG 54522</strain>
    </source>
</reference>
<keyword evidence="1" id="KW-0812">Transmembrane</keyword>
<dbReference type="Proteomes" id="UP001596135">
    <property type="component" value="Unassembled WGS sequence"/>
</dbReference>
<keyword evidence="1" id="KW-1133">Transmembrane helix</keyword>
<dbReference type="EMBL" id="JBHSRJ010000003">
    <property type="protein sequence ID" value="MFC6042610.1"/>
    <property type="molecule type" value="Genomic_DNA"/>
</dbReference>
<name>A0ABW1LF59_9ACTN</name>
<protein>
    <recommendedName>
        <fullName evidence="4">DUF4337 domain-containing protein</fullName>
    </recommendedName>
</protein>
<feature type="transmembrane region" description="Helical" evidence="1">
    <location>
        <begin position="161"/>
        <end position="181"/>
    </location>
</feature>
<evidence type="ECO:0000313" key="3">
    <source>
        <dbReference type="Proteomes" id="UP001596135"/>
    </source>
</evidence>
<keyword evidence="1" id="KW-0472">Membrane</keyword>
<feature type="transmembrane region" description="Helical" evidence="1">
    <location>
        <begin position="187"/>
        <end position="208"/>
    </location>
</feature>
<evidence type="ECO:0000256" key="1">
    <source>
        <dbReference type="SAM" id="Phobius"/>
    </source>
</evidence>
<evidence type="ECO:0008006" key="4">
    <source>
        <dbReference type="Google" id="ProtNLM"/>
    </source>
</evidence>
<comment type="caution">
    <text evidence="2">The sequence shown here is derived from an EMBL/GenBank/DDBJ whole genome shotgun (WGS) entry which is preliminary data.</text>
</comment>
<keyword evidence="3" id="KW-1185">Reference proteome</keyword>
<evidence type="ECO:0000313" key="2">
    <source>
        <dbReference type="EMBL" id="MFC6042610.1"/>
    </source>
</evidence>
<accession>A0ABW1LF59</accession>
<sequence>MATEEEPGRATDWRELVAVVLLSVTAIATAWTGFQASKWGGAMSISFSQASSARIEANRQQTIANRMQTIQVGVFGQWLQAYSSGDDQLADFLEARFPAPLDAAFPVWLDSKPLKNPDAAPTPFDLPEYRLEPVDKAAAADARADAKFAEALRNNQRGDNYTVLTIAFATVLFFAALSGRMRSIRAQWGLLAIGGAGFIASAIVLLTLPKLV</sequence>
<gene>
    <name evidence="2" type="ORF">ACFPYL_05980</name>
</gene>
<dbReference type="RefSeq" id="WP_379151637.1">
    <property type="nucleotide sequence ID" value="NZ_JBHSRJ010000003.1"/>
</dbReference>
<proteinExistence type="predicted"/>
<organism evidence="2 3">
    <name type="scientific">Nocardioides hankookensis</name>
    <dbReference type="NCBI Taxonomy" id="443157"/>
    <lineage>
        <taxon>Bacteria</taxon>
        <taxon>Bacillati</taxon>
        <taxon>Actinomycetota</taxon>
        <taxon>Actinomycetes</taxon>
        <taxon>Propionibacteriales</taxon>
        <taxon>Nocardioidaceae</taxon>
        <taxon>Nocardioides</taxon>
    </lineage>
</organism>
<feature type="transmembrane region" description="Helical" evidence="1">
    <location>
        <begin position="16"/>
        <end position="34"/>
    </location>
</feature>